<dbReference type="InterPro" id="IPR005162">
    <property type="entry name" value="Retrotrans_gag_dom"/>
</dbReference>
<proteinExistence type="predicted"/>
<dbReference type="PANTHER" id="PTHR33223:SF6">
    <property type="entry name" value="CCHC-TYPE DOMAIN-CONTAINING PROTEIN"/>
    <property type="match status" value="1"/>
</dbReference>
<name>A0A368F595_ANCCA</name>
<evidence type="ECO:0000313" key="3">
    <source>
        <dbReference type="Proteomes" id="UP000252519"/>
    </source>
</evidence>
<reference evidence="2 3" key="1">
    <citation type="submission" date="2014-10" db="EMBL/GenBank/DDBJ databases">
        <title>Draft genome of the hookworm Ancylostoma caninum.</title>
        <authorList>
            <person name="Mitreva M."/>
        </authorList>
    </citation>
    <scope>NUCLEOTIDE SEQUENCE [LARGE SCALE GENOMIC DNA]</scope>
    <source>
        <strain evidence="2 3">Baltimore</strain>
    </source>
</reference>
<dbReference type="EMBL" id="JOJR01004461">
    <property type="protein sequence ID" value="RCN27291.1"/>
    <property type="molecule type" value="Genomic_DNA"/>
</dbReference>
<sequence>MTHQVSGAQSFELAFGQFKPKPPTQFSGAESQEFSSWLRRFEDMVRMVNPPMPEQLKVNTLVGFLEGEARDLIDELPDADKNDYKKVVDLLRTHYEGPHFRNLARQQLSDCKQSPNESVREFAERMKRLVKRVTQGQPKTAQNERSLDEFLDRLRPAPCFHVKASNPASYDDAIIKAMTYESLLADAVSNLAIFPGTKLETPQVNVASNPQTS</sequence>
<dbReference type="Proteomes" id="UP000252519">
    <property type="component" value="Unassembled WGS sequence"/>
</dbReference>
<dbReference type="PANTHER" id="PTHR33223">
    <property type="entry name" value="CCHC-TYPE DOMAIN-CONTAINING PROTEIN"/>
    <property type="match status" value="1"/>
</dbReference>
<dbReference type="AlphaFoldDB" id="A0A368F595"/>
<keyword evidence="3" id="KW-1185">Reference proteome</keyword>
<accession>A0A368F595</accession>
<evidence type="ECO:0000313" key="2">
    <source>
        <dbReference type="EMBL" id="RCN27291.1"/>
    </source>
</evidence>
<protein>
    <submittedName>
        <fullName evidence="2">Retrotransposon gag protein</fullName>
    </submittedName>
</protein>
<comment type="caution">
    <text evidence="2">The sequence shown here is derived from an EMBL/GenBank/DDBJ whole genome shotgun (WGS) entry which is preliminary data.</text>
</comment>
<gene>
    <name evidence="2" type="ORF">ANCCAN_26976</name>
</gene>
<dbReference type="OrthoDB" id="5819653at2759"/>
<evidence type="ECO:0000259" key="1">
    <source>
        <dbReference type="Pfam" id="PF03732"/>
    </source>
</evidence>
<dbReference type="Pfam" id="PF03732">
    <property type="entry name" value="Retrotrans_gag"/>
    <property type="match status" value="1"/>
</dbReference>
<dbReference type="STRING" id="29170.A0A368F595"/>
<feature type="domain" description="Retrotransposon gag" evidence="1">
    <location>
        <begin position="62"/>
        <end position="144"/>
    </location>
</feature>
<organism evidence="2 3">
    <name type="scientific">Ancylostoma caninum</name>
    <name type="common">Dog hookworm</name>
    <dbReference type="NCBI Taxonomy" id="29170"/>
    <lineage>
        <taxon>Eukaryota</taxon>
        <taxon>Metazoa</taxon>
        <taxon>Ecdysozoa</taxon>
        <taxon>Nematoda</taxon>
        <taxon>Chromadorea</taxon>
        <taxon>Rhabditida</taxon>
        <taxon>Rhabditina</taxon>
        <taxon>Rhabditomorpha</taxon>
        <taxon>Strongyloidea</taxon>
        <taxon>Ancylostomatidae</taxon>
        <taxon>Ancylostomatinae</taxon>
        <taxon>Ancylostoma</taxon>
    </lineage>
</organism>